<gene>
    <name evidence="1" type="ORF">MtrunA17_Chr4g0070461</name>
</gene>
<dbReference type="PANTHER" id="PTHR33527">
    <property type="entry name" value="OS07G0274300 PROTEIN"/>
    <property type="match status" value="1"/>
</dbReference>
<evidence type="ECO:0000313" key="1">
    <source>
        <dbReference type="EMBL" id="RHN64566.1"/>
    </source>
</evidence>
<organism evidence="1">
    <name type="scientific">Medicago truncatula</name>
    <name type="common">Barrel medic</name>
    <name type="synonym">Medicago tribuloides</name>
    <dbReference type="NCBI Taxonomy" id="3880"/>
    <lineage>
        <taxon>Eukaryota</taxon>
        <taxon>Viridiplantae</taxon>
        <taxon>Streptophyta</taxon>
        <taxon>Embryophyta</taxon>
        <taxon>Tracheophyta</taxon>
        <taxon>Spermatophyta</taxon>
        <taxon>Magnoliopsida</taxon>
        <taxon>eudicotyledons</taxon>
        <taxon>Gunneridae</taxon>
        <taxon>Pentapetalae</taxon>
        <taxon>rosids</taxon>
        <taxon>fabids</taxon>
        <taxon>Fabales</taxon>
        <taxon>Fabaceae</taxon>
        <taxon>Papilionoideae</taxon>
        <taxon>50 kb inversion clade</taxon>
        <taxon>NPAAA clade</taxon>
        <taxon>Hologalegina</taxon>
        <taxon>IRL clade</taxon>
        <taxon>Trifolieae</taxon>
        <taxon>Medicago</taxon>
    </lineage>
</organism>
<evidence type="ECO:0008006" key="2">
    <source>
        <dbReference type="Google" id="ProtNLM"/>
    </source>
</evidence>
<name>A0A396IG35_MEDTR</name>
<accession>A0A396IG35</accession>
<dbReference type="Proteomes" id="UP000265566">
    <property type="component" value="Chromosome 4"/>
</dbReference>
<dbReference type="AlphaFoldDB" id="A0A396IG35"/>
<sequence>MFPSMDPPLSSTVPQEDFLMFHQMDRDLYKILVTNLSRDPSESMRLLAMWLWLEKVGFPNVVKNIMSLPIILINEIVDESMICLSCLTNNNNASVIAMSSYEANDIPLLQSLMEKEISLKFFLQNRVEAIRGVEKTRREDCMSALGDIMQQAMMRNIADRMVENNSFLFGSTGPMNLQFGSVGIAGAMVQQQSNNNGGRGGIIPADDRTLFVTFSKGYRVEEWEVKEFFSMAYGDCIETLFMQETQANEQPLFARIVFHKVSTIDMILRGASKVKFSINGKHVWVRKFVPKRANTGRIMIPGETYGFDFGATR</sequence>
<dbReference type="EMBL" id="PSQE01000004">
    <property type="protein sequence ID" value="RHN64566.1"/>
    <property type="molecule type" value="Genomic_DNA"/>
</dbReference>
<protein>
    <recommendedName>
        <fullName evidence="2">RRM domain-containing protein</fullName>
    </recommendedName>
</protein>
<reference evidence="1" key="1">
    <citation type="journal article" date="2018" name="Nat. Plants">
        <title>Whole-genome landscape of Medicago truncatula symbiotic genes.</title>
        <authorList>
            <person name="Pecrix Y."/>
            <person name="Gamas P."/>
            <person name="Carrere S."/>
        </authorList>
    </citation>
    <scope>NUCLEOTIDE SEQUENCE</scope>
    <source>
        <tissue evidence="1">Leaves</tissue>
    </source>
</reference>
<comment type="caution">
    <text evidence="1">The sequence shown here is derived from an EMBL/GenBank/DDBJ whole genome shotgun (WGS) entry which is preliminary data.</text>
</comment>
<dbReference type="Gramene" id="rna27394">
    <property type="protein sequence ID" value="RHN64566.1"/>
    <property type="gene ID" value="gene27394"/>
</dbReference>
<proteinExistence type="predicted"/>
<dbReference type="PANTHER" id="PTHR33527:SF14">
    <property type="entry name" value="OS07G0274300 PROTEIN"/>
    <property type="match status" value="1"/>
</dbReference>